<reference evidence="1" key="2">
    <citation type="submission" date="2020-05" db="UniProtKB">
        <authorList>
            <consortium name="EnsemblMetazoa"/>
        </authorList>
    </citation>
    <scope>IDENTIFICATION</scope>
    <source>
        <strain evidence="1">ACHKN1017</strain>
    </source>
</reference>
<dbReference type="AlphaFoldDB" id="A0A182KJ44"/>
<dbReference type="VEuPathDB" id="VectorBase:ACHR014447"/>
<name>A0A182KJ44_9DIPT</name>
<organism evidence="1 2">
    <name type="scientific">Anopheles christyi</name>
    <dbReference type="NCBI Taxonomy" id="43041"/>
    <lineage>
        <taxon>Eukaryota</taxon>
        <taxon>Metazoa</taxon>
        <taxon>Ecdysozoa</taxon>
        <taxon>Arthropoda</taxon>
        <taxon>Hexapoda</taxon>
        <taxon>Insecta</taxon>
        <taxon>Pterygota</taxon>
        <taxon>Neoptera</taxon>
        <taxon>Endopterygota</taxon>
        <taxon>Diptera</taxon>
        <taxon>Nematocera</taxon>
        <taxon>Culicoidea</taxon>
        <taxon>Culicidae</taxon>
        <taxon>Anophelinae</taxon>
        <taxon>Anopheles</taxon>
    </lineage>
</organism>
<dbReference type="EnsemblMetazoa" id="ACHR014447-RA">
    <property type="protein sequence ID" value="ACHR014447-PA"/>
    <property type="gene ID" value="ACHR014447"/>
</dbReference>
<keyword evidence="2" id="KW-1185">Reference proteome</keyword>
<proteinExistence type="predicted"/>
<accession>A0A182KJ44</accession>
<evidence type="ECO:0000313" key="2">
    <source>
        <dbReference type="Proteomes" id="UP000075881"/>
    </source>
</evidence>
<evidence type="ECO:0000313" key="1">
    <source>
        <dbReference type="EnsemblMetazoa" id="ACHR014447-PA"/>
    </source>
</evidence>
<protein>
    <submittedName>
        <fullName evidence="1">Uncharacterized protein</fullName>
    </submittedName>
</protein>
<sequence>MVVGRNRYAVRNFIDHVQLRLCYGCIQIHSTLVFLAEGNIRRLLV</sequence>
<dbReference type="Proteomes" id="UP000075881">
    <property type="component" value="Unassembled WGS sequence"/>
</dbReference>
<reference evidence="2" key="1">
    <citation type="submission" date="2013-03" db="EMBL/GenBank/DDBJ databases">
        <title>The Genome Sequence of Anopheles christyi ACHKN1017.</title>
        <authorList>
            <consortium name="The Broad Institute Genomics Platform"/>
            <person name="Neafsey D.E."/>
            <person name="Besansky N."/>
            <person name="Walker B."/>
            <person name="Young S.K."/>
            <person name="Zeng Q."/>
            <person name="Gargeya S."/>
            <person name="Fitzgerald M."/>
            <person name="Haas B."/>
            <person name="Abouelleil A."/>
            <person name="Allen A.W."/>
            <person name="Alvarado L."/>
            <person name="Arachchi H.M."/>
            <person name="Berlin A.M."/>
            <person name="Chapman S.B."/>
            <person name="Gainer-Dewar J."/>
            <person name="Goldberg J."/>
            <person name="Griggs A."/>
            <person name="Gujja S."/>
            <person name="Hansen M."/>
            <person name="Howarth C."/>
            <person name="Imamovic A."/>
            <person name="Ireland A."/>
            <person name="Larimer J."/>
            <person name="McCowan C."/>
            <person name="Murphy C."/>
            <person name="Pearson M."/>
            <person name="Poon T.W."/>
            <person name="Priest M."/>
            <person name="Roberts A."/>
            <person name="Saif S."/>
            <person name="Shea T."/>
            <person name="Sisk P."/>
            <person name="Sykes S."/>
            <person name="Wortman J."/>
            <person name="Nusbaum C."/>
            <person name="Birren B."/>
        </authorList>
    </citation>
    <scope>NUCLEOTIDE SEQUENCE [LARGE SCALE GENOMIC DNA]</scope>
    <source>
        <strain evidence="2">ACHKN1017</strain>
    </source>
</reference>